<dbReference type="AlphaFoldDB" id="A0AAU9VIT6"/>
<evidence type="ECO:0000313" key="2">
    <source>
        <dbReference type="EMBL" id="CAH2761996.1"/>
    </source>
</evidence>
<evidence type="ECO:0000313" key="3">
    <source>
        <dbReference type="Proteomes" id="UP001154095"/>
    </source>
</evidence>
<proteinExistence type="predicted"/>
<dbReference type="Proteomes" id="UP001154095">
    <property type="component" value="Chromosome"/>
</dbReference>
<gene>
    <name evidence="2" type="ORF">ERYAMS2_00987</name>
    <name evidence="1" type="ORF">ERYAMS_00693</name>
</gene>
<dbReference type="EMBL" id="OW659477">
    <property type="protein sequence ID" value="CAH2761996.1"/>
    <property type="molecule type" value="Genomic_DNA"/>
</dbReference>
<protein>
    <submittedName>
        <fullName evidence="2">TPA: MAG TPA: terminase small subunit</fullName>
    </submittedName>
</protein>
<dbReference type="Proteomes" id="UP001154111">
    <property type="component" value="Chromosome"/>
</dbReference>
<sequence>MSKSKRTKKARLEKYDLIEKDLKDQLAKLNKYGQFYDDLVDHTVFLFKLKDTLEDDIIKNGLRIQVTTGNGFKKDTSNESVKSLITVSSQILRVLKELNVSLPDDFDDYEEDDYT</sequence>
<name>A0AAU9VIT6_9FIRM</name>
<evidence type="ECO:0000313" key="1">
    <source>
        <dbReference type="EMBL" id="CAH2761985.1"/>
    </source>
</evidence>
<accession>A0AAU9VIT6</accession>
<dbReference type="EMBL" id="OW659496">
    <property type="protein sequence ID" value="CAH2761985.1"/>
    <property type="molecule type" value="Genomic_DNA"/>
</dbReference>
<reference evidence="2" key="1">
    <citation type="submission" date="2022-04" db="EMBL/GenBank/DDBJ databases">
        <authorList>
            <person name="Forde T."/>
        </authorList>
    </citation>
    <scope>NUCLEOTIDE SEQUENCE</scope>
    <source>
        <strain evidence="2">A18Y016a</strain>
        <strain evidence="1">A18Y020d</strain>
    </source>
</reference>
<organism evidence="2 4">
    <name type="scientific">Erysipelothrix amsterdamensis</name>
    <dbReference type="NCBI Taxonomy" id="2929157"/>
    <lineage>
        <taxon>Bacteria</taxon>
        <taxon>Bacillati</taxon>
        <taxon>Bacillota</taxon>
        <taxon>Erysipelotrichia</taxon>
        <taxon>Erysipelotrichales</taxon>
        <taxon>Erysipelotrichaceae</taxon>
        <taxon>Erysipelothrix</taxon>
    </lineage>
</organism>
<dbReference type="RefSeq" id="WP_254006329.1">
    <property type="nucleotide sequence ID" value="NZ_OW659477.1"/>
</dbReference>
<evidence type="ECO:0000313" key="4">
    <source>
        <dbReference type="Proteomes" id="UP001154111"/>
    </source>
</evidence>
<keyword evidence="3" id="KW-1185">Reference proteome</keyword>